<dbReference type="InterPro" id="IPR006697">
    <property type="entry name" value="RecC"/>
</dbReference>
<evidence type="ECO:0000259" key="11">
    <source>
        <dbReference type="Pfam" id="PF17946"/>
    </source>
</evidence>
<dbReference type="Proteomes" id="UP001461163">
    <property type="component" value="Unassembled WGS sequence"/>
</dbReference>
<keyword evidence="9 10" id="KW-0234">DNA repair</keyword>
<keyword evidence="13" id="KW-1185">Reference proteome</keyword>
<reference evidence="12 13" key="1">
    <citation type="submission" date="2024-03" db="EMBL/GenBank/DDBJ databases">
        <title>Community enrichment and isolation of bacterial strains for fucoidan degradation.</title>
        <authorList>
            <person name="Sichert A."/>
        </authorList>
    </citation>
    <scope>NUCLEOTIDE SEQUENCE [LARGE SCALE GENOMIC DNA]</scope>
    <source>
        <strain evidence="12 13">AS12</strain>
    </source>
</reference>
<keyword evidence="4 10" id="KW-0378">Hydrolase</keyword>
<comment type="function">
    <text evidence="10">A helicase/nuclease that prepares dsDNA breaks (DSB) for recombinational DNA repair. Binds to DSBs and unwinds DNA via a highly rapid and processive ATP-dependent bidirectional helicase activity. Unwinds dsDNA until it encounters a Chi (crossover hotspot instigator) sequence from the 3' direction. Cuts ssDNA a few nucleotides 3' to the Chi site. The properties and activities of the enzyme are changed at Chi. The Chi-altered holoenzyme produces a long 3'-ssDNA overhang and facilitates RecA-binding to the ssDNA for homologous DNA recombination and repair. Holoenzyme degrades any linearized DNA that is unable to undergo homologous recombination. In the holoenzyme this subunit recognizes the wild-type Chi sequence, and when added to isolated RecB increases its ATP-dependent helicase processivity.</text>
</comment>
<comment type="similarity">
    <text evidence="10">Belongs to the RecC family.</text>
</comment>
<comment type="subunit">
    <text evidence="10">Heterotrimer of RecB, RecC and RecD. All subunits contribute to DNA-binding.</text>
</comment>
<evidence type="ECO:0000313" key="13">
    <source>
        <dbReference type="Proteomes" id="UP001461163"/>
    </source>
</evidence>
<gene>
    <name evidence="10 12" type="primary">recC</name>
    <name evidence="12" type="ORF">WNY77_00740</name>
</gene>
<dbReference type="Gene3D" id="3.40.50.300">
    <property type="entry name" value="P-loop containing nucleotide triphosphate hydrolases"/>
    <property type="match status" value="2"/>
</dbReference>
<keyword evidence="6 10" id="KW-0269">Exonuclease</keyword>
<dbReference type="InterPro" id="IPR041500">
    <property type="entry name" value="RecC_C"/>
</dbReference>
<keyword evidence="5 10" id="KW-0347">Helicase</keyword>
<dbReference type="PIRSF" id="PIRSF000980">
    <property type="entry name" value="RecC"/>
    <property type="match status" value="1"/>
</dbReference>
<dbReference type="NCBIfam" id="TIGR01450">
    <property type="entry name" value="recC"/>
    <property type="match status" value="1"/>
</dbReference>
<dbReference type="SUPFAM" id="SSF52540">
    <property type="entry name" value="P-loop containing nucleoside triphosphate hydrolases"/>
    <property type="match status" value="2"/>
</dbReference>
<evidence type="ECO:0000256" key="5">
    <source>
        <dbReference type="ARBA" id="ARBA00022806"/>
    </source>
</evidence>
<organism evidence="12 13">
    <name type="scientific">Paraglaciecola mesophila</name>
    <dbReference type="NCBI Taxonomy" id="197222"/>
    <lineage>
        <taxon>Bacteria</taxon>
        <taxon>Pseudomonadati</taxon>
        <taxon>Pseudomonadota</taxon>
        <taxon>Gammaproteobacteria</taxon>
        <taxon>Alteromonadales</taxon>
        <taxon>Alteromonadaceae</taxon>
        <taxon>Paraglaciecola</taxon>
    </lineage>
</organism>
<dbReference type="InterPro" id="IPR027417">
    <property type="entry name" value="P-loop_NTPase"/>
</dbReference>
<dbReference type="Gene3D" id="3.40.50.10930">
    <property type="match status" value="1"/>
</dbReference>
<evidence type="ECO:0000256" key="3">
    <source>
        <dbReference type="ARBA" id="ARBA00022763"/>
    </source>
</evidence>
<dbReference type="Gene3D" id="1.10.10.160">
    <property type="match status" value="1"/>
</dbReference>
<dbReference type="InterPro" id="IPR011335">
    <property type="entry name" value="Restrct_endonuc-II-like"/>
</dbReference>
<evidence type="ECO:0000256" key="7">
    <source>
        <dbReference type="ARBA" id="ARBA00022840"/>
    </source>
</evidence>
<accession>A0ABU9SPX4</accession>
<proteinExistence type="inferred from homology"/>
<comment type="caution">
    <text evidence="12">The sequence shown here is derived from an EMBL/GenBank/DDBJ whole genome shotgun (WGS) entry which is preliminary data.</text>
</comment>
<dbReference type="PANTHER" id="PTHR30591:SF1">
    <property type="entry name" value="RECBCD ENZYME SUBUNIT RECC"/>
    <property type="match status" value="1"/>
</dbReference>
<dbReference type="PANTHER" id="PTHR30591">
    <property type="entry name" value="RECBCD ENZYME SUBUNIT RECC"/>
    <property type="match status" value="1"/>
</dbReference>
<keyword evidence="7 10" id="KW-0067">ATP-binding</keyword>
<evidence type="ECO:0000256" key="10">
    <source>
        <dbReference type="HAMAP-Rule" id="MF_01486"/>
    </source>
</evidence>
<evidence type="ECO:0000256" key="6">
    <source>
        <dbReference type="ARBA" id="ARBA00022839"/>
    </source>
</evidence>
<evidence type="ECO:0000256" key="2">
    <source>
        <dbReference type="ARBA" id="ARBA00022741"/>
    </source>
</evidence>
<dbReference type="SUPFAM" id="SSF52980">
    <property type="entry name" value="Restriction endonuclease-like"/>
    <property type="match status" value="1"/>
</dbReference>
<comment type="miscellaneous">
    <text evidence="10">In the RecBCD complex, RecB has a slow 3'-5' helicase, an exonuclease activity and loads RecA onto ssDNA, RecD has a fast 5'-3' helicase activity, while RecC stimulates the ATPase and processivity of the RecB helicase and contributes to recognition of the Chi site.</text>
</comment>
<keyword evidence="8 10" id="KW-0238">DNA-binding</keyword>
<sequence length="1166" mass="131451">MLHLVQSNKMESLAAYLIGWLGESKSSLDNIFSPDVVLVQSPGMAQWLKIEIAQALGISANIDFPLPSSYIWQLYKGHVNDLPEQSAFTKDNMTWKLMSILPGMSDKTEFASIAQYLHDPQPLKLHQLCQKIADIYDQYLVYRPEWIMAWEQGENNLDDTDVSVQPWQPILWRALVKYAKELDESPYHRANLHTRLVSELGHISCEQDELKPLFVFGLSAMPVQQLEIFSALAKSRDVIIFWFNPSAHYWGDIVDNKQVLQAKLQSLLAQANEDAQSGLSGMDDYLLVGNPLLASWGKQGRDYQDMILGLDVELHDAFIEQEPESLLEHMQHEVLALTHRGSIEPLPAQELLSNGEEYPKIPLAKDDMTLQVHACHSAVRELEVLHDQLLHLFADHPELHPGDVIVMMPDVASYAPIIDGVFGGTDKALNIPYAISDRNAQQESPLLNSFIQLMSLHQSRIGLSDVLALCEVPAVQRKFDITPEEFDLLSVWLADAGVRWGWDGQDKTRWALPNEPQNTWLFGLQRLLAGYAMGGESMFDDAREPIAPYEHIEGQHVVALGKFYLFSRELSNALAFCQSAASLHAKIKGALSLIEQLYLPDDDDQTYVLQLRQSLEQMTAHEHQFSGEIVHDVFLAELEQSLSSKGVGQRFLAGYVNFCTLMPMRSVPFKVVCLLGLNDGDYPRQVVPVGFDLMRIGKGRRGDRSRRLDDRYLFLEAILSARKRLYLSFQGFSAKDNSPRSPSILLSELLEYTQQTFCLAGDENLEAKICADNLAKHIYHEHALQPFNPVYFASNRDAHEEEPLPSVTASFQTHWLALAQQLTAGSLHSDKEVDFCPAPLFALPELAQVSEVELEELLMFFSNPAKAFFTQRWQTRLTRIYDVQSDDEPFELDALSRYMLNERFVTTQQEDWTTRLRAEGKLPTGNIADISLQPIRKQSQSLIDALVAVIGGPLDEVPPKRAEVNFELSYLLDISSAPASELDANTHSSTQNPLTATTTQSIQITGWVDNLYGGNLVLWRPGKVKGNNVLQLWLTWLALCANGNVAKHQRAYYIGVDDKEPFSIGAVDKDEAKTQLAIFIRYWRLGQQQVLHFYPKTAYEWLSVGDEAKALMKAKNAFYGSYFAKGEGEEPHIRRVCPDLNQHVSAFSEVSHALFDPLFDALGEAP</sequence>
<dbReference type="HAMAP" id="MF_01486">
    <property type="entry name" value="RecC"/>
    <property type="match status" value="1"/>
</dbReference>
<feature type="domain" description="RecC C-terminal" evidence="11">
    <location>
        <begin position="851"/>
        <end position="1103"/>
    </location>
</feature>
<protein>
    <recommendedName>
        <fullName evidence="10">RecBCD enzyme subunit RecC</fullName>
    </recommendedName>
    <alternativeName>
        <fullName evidence="10">Exonuclease V subunit RecC</fullName>
        <shortName evidence="10">ExoV subunit RecC</shortName>
    </alternativeName>
    <alternativeName>
        <fullName evidence="10">Helicase/nuclease RecBCD subunit RecC</fullName>
    </alternativeName>
</protein>
<evidence type="ECO:0000256" key="8">
    <source>
        <dbReference type="ARBA" id="ARBA00023125"/>
    </source>
</evidence>
<name>A0ABU9SPX4_9ALTE</name>
<keyword evidence="1 10" id="KW-0540">Nuclease</keyword>
<keyword evidence="3 10" id="KW-0227">DNA damage</keyword>
<evidence type="ECO:0000256" key="9">
    <source>
        <dbReference type="ARBA" id="ARBA00023204"/>
    </source>
</evidence>
<evidence type="ECO:0000256" key="4">
    <source>
        <dbReference type="ARBA" id="ARBA00022801"/>
    </source>
</evidence>
<dbReference type="EMBL" id="JBBMQS010000001">
    <property type="protein sequence ID" value="MEM5495912.1"/>
    <property type="molecule type" value="Genomic_DNA"/>
</dbReference>
<dbReference type="GO" id="GO:0008854">
    <property type="term" value="F:exodeoxyribonuclease V activity"/>
    <property type="evidence" value="ECO:0007669"/>
    <property type="project" value="UniProtKB-EC"/>
</dbReference>
<dbReference type="InterPro" id="IPR013986">
    <property type="entry name" value="DExx_box_DNA_helicase_dom_sf"/>
</dbReference>
<dbReference type="Gene3D" id="1.10.10.990">
    <property type="match status" value="1"/>
</dbReference>
<dbReference type="RefSeq" id="WP_342880557.1">
    <property type="nucleotide sequence ID" value="NZ_JBBMQS010000001.1"/>
</dbReference>
<dbReference type="Pfam" id="PF17946">
    <property type="entry name" value="RecC_C"/>
    <property type="match status" value="1"/>
</dbReference>
<evidence type="ECO:0000256" key="1">
    <source>
        <dbReference type="ARBA" id="ARBA00022722"/>
    </source>
</evidence>
<evidence type="ECO:0000313" key="12">
    <source>
        <dbReference type="EMBL" id="MEM5495912.1"/>
    </source>
</evidence>
<keyword evidence="2 10" id="KW-0547">Nucleotide-binding</keyword>
<dbReference type="Pfam" id="PF04257">
    <property type="entry name" value="Exonuc_V_gamma"/>
    <property type="match status" value="1"/>
</dbReference>